<evidence type="ECO:0000256" key="6">
    <source>
        <dbReference type="SAM" id="Phobius"/>
    </source>
</evidence>
<dbReference type="Gene3D" id="1.20.1540.10">
    <property type="entry name" value="Rhomboid-like"/>
    <property type="match status" value="1"/>
</dbReference>
<feature type="transmembrane region" description="Helical" evidence="6">
    <location>
        <begin position="120"/>
        <end position="137"/>
    </location>
</feature>
<evidence type="ECO:0000256" key="3">
    <source>
        <dbReference type="ARBA" id="ARBA00022989"/>
    </source>
</evidence>
<evidence type="ECO:0000256" key="1">
    <source>
        <dbReference type="ARBA" id="ARBA00004141"/>
    </source>
</evidence>
<dbReference type="InterPro" id="IPR046483">
    <property type="entry name" value="DUF6576"/>
</dbReference>
<name>A0A143BMR6_9BACT</name>
<dbReference type="SUPFAM" id="SSF144091">
    <property type="entry name" value="Rhomboid-like"/>
    <property type="match status" value="1"/>
</dbReference>
<feature type="compositionally biased region" description="Basic and acidic residues" evidence="5">
    <location>
        <begin position="229"/>
        <end position="238"/>
    </location>
</feature>
<sequence length="309" mass="34085">MSYVTYDEFETSRSPSAVYWLIGLCVAVYFVQATLVGDDNMARWLGYAPGDLASRSLWTVGTYMFVHGGLLHLLLNMWTLWLFGPRVERAWGASTFTWYYLWCGLGGWAFHYMFQPNGGILVGASAAILGVAVAYASRWPDDEVLFFGVVPMKVKWLVAFMALINITMTVLDSGSMGGTAYAAHFGGMMAGWLYLRAPNVGSLDRFRSRIAPAPDYGDEPPRAVPKSGRPRERERDTDDIVAQSKAAIARVRPSPKPQPQPATVATVAPAPSTALDAVLDKIAAEGIESLTQAERMMLDEWSKRLRELS</sequence>
<comment type="subcellular location">
    <subcellularLocation>
        <location evidence="1">Membrane</location>
        <topology evidence="1">Multi-pass membrane protein</topology>
    </subcellularLocation>
</comment>
<feature type="region of interest" description="Disordered" evidence="5">
    <location>
        <begin position="211"/>
        <end position="238"/>
    </location>
</feature>
<dbReference type="Pfam" id="PF01694">
    <property type="entry name" value="Rhomboid"/>
    <property type="match status" value="1"/>
</dbReference>
<dbReference type="PANTHER" id="PTHR43731">
    <property type="entry name" value="RHOMBOID PROTEASE"/>
    <property type="match status" value="1"/>
</dbReference>
<feature type="transmembrane region" description="Helical" evidence="6">
    <location>
        <begin position="17"/>
        <end position="37"/>
    </location>
</feature>
<gene>
    <name evidence="9" type="ORF">GEMMAAP_19460</name>
</gene>
<keyword evidence="3 6" id="KW-1133">Transmembrane helix</keyword>
<dbReference type="AlphaFoldDB" id="A0A143BMR6"/>
<proteinExistence type="predicted"/>
<dbReference type="InterPro" id="IPR050925">
    <property type="entry name" value="Rhomboid_protease_S54"/>
</dbReference>
<dbReference type="InterPro" id="IPR035952">
    <property type="entry name" value="Rhomboid-like_sf"/>
</dbReference>
<keyword evidence="4 6" id="KW-0472">Membrane</keyword>
<keyword evidence="10" id="KW-1185">Reference proteome</keyword>
<reference evidence="9 10" key="2">
    <citation type="journal article" date="2016" name="Environ. Microbiol. Rep.">
        <title>Metagenomic evidence for the presence of phototrophic Gemmatimonadetes bacteria in diverse environments.</title>
        <authorList>
            <person name="Zeng Y."/>
            <person name="Baumbach J."/>
            <person name="Barbosa E.G."/>
            <person name="Azevedo V."/>
            <person name="Zhang C."/>
            <person name="Koblizek M."/>
        </authorList>
    </citation>
    <scope>NUCLEOTIDE SEQUENCE [LARGE SCALE GENOMIC DNA]</scope>
    <source>
        <strain evidence="9 10">AP64</strain>
    </source>
</reference>
<dbReference type="KEGG" id="gph:GEMMAAP_19460"/>
<evidence type="ECO:0000259" key="8">
    <source>
        <dbReference type="Pfam" id="PF20216"/>
    </source>
</evidence>
<evidence type="ECO:0000256" key="5">
    <source>
        <dbReference type="SAM" id="MobiDB-lite"/>
    </source>
</evidence>
<dbReference type="STRING" id="1379270.GEMMAAP_19460"/>
<dbReference type="PANTHER" id="PTHR43731:SF26">
    <property type="entry name" value="RHOMBOID-LIKE PROTEIN 10, CHLOROPLASTIC"/>
    <property type="match status" value="1"/>
</dbReference>
<feature type="domain" description="DUF6576" evidence="8">
    <location>
        <begin position="275"/>
        <end position="304"/>
    </location>
</feature>
<accession>A0A143BMR6</accession>
<feature type="transmembrane region" description="Helical" evidence="6">
    <location>
        <begin position="57"/>
        <end position="84"/>
    </location>
</feature>
<protein>
    <submittedName>
        <fullName evidence="9">Uncharacterized protein</fullName>
    </submittedName>
</protein>
<evidence type="ECO:0000256" key="4">
    <source>
        <dbReference type="ARBA" id="ARBA00023136"/>
    </source>
</evidence>
<keyword evidence="2 6" id="KW-0812">Transmembrane</keyword>
<feature type="transmembrane region" description="Helical" evidence="6">
    <location>
        <begin position="178"/>
        <end position="195"/>
    </location>
</feature>
<dbReference type="EMBL" id="CP011454">
    <property type="protein sequence ID" value="AMW06376.1"/>
    <property type="molecule type" value="Genomic_DNA"/>
</dbReference>
<evidence type="ECO:0000313" key="9">
    <source>
        <dbReference type="EMBL" id="AMW06376.1"/>
    </source>
</evidence>
<dbReference type="GO" id="GO:0016020">
    <property type="term" value="C:membrane"/>
    <property type="evidence" value="ECO:0007669"/>
    <property type="project" value="UniProtKB-SubCell"/>
</dbReference>
<dbReference type="GO" id="GO:0004252">
    <property type="term" value="F:serine-type endopeptidase activity"/>
    <property type="evidence" value="ECO:0007669"/>
    <property type="project" value="InterPro"/>
</dbReference>
<evidence type="ECO:0000313" key="10">
    <source>
        <dbReference type="Proteomes" id="UP000076404"/>
    </source>
</evidence>
<feature type="region of interest" description="Disordered" evidence="5">
    <location>
        <begin position="247"/>
        <end position="266"/>
    </location>
</feature>
<dbReference type="eggNOG" id="COG0705">
    <property type="taxonomic scope" value="Bacteria"/>
</dbReference>
<feature type="transmembrane region" description="Helical" evidence="6">
    <location>
        <begin position="96"/>
        <end position="114"/>
    </location>
</feature>
<dbReference type="InterPro" id="IPR022764">
    <property type="entry name" value="Peptidase_S54_rhomboid_dom"/>
</dbReference>
<dbReference type="OrthoDB" id="9807874at2"/>
<feature type="transmembrane region" description="Helical" evidence="6">
    <location>
        <begin position="144"/>
        <end position="166"/>
    </location>
</feature>
<evidence type="ECO:0000259" key="7">
    <source>
        <dbReference type="Pfam" id="PF01694"/>
    </source>
</evidence>
<dbReference type="Proteomes" id="UP000076404">
    <property type="component" value="Chromosome"/>
</dbReference>
<feature type="domain" description="Peptidase S54 rhomboid" evidence="7">
    <location>
        <begin position="55"/>
        <end position="194"/>
    </location>
</feature>
<evidence type="ECO:0000256" key="2">
    <source>
        <dbReference type="ARBA" id="ARBA00022692"/>
    </source>
</evidence>
<dbReference type="Pfam" id="PF20216">
    <property type="entry name" value="DUF6576"/>
    <property type="match status" value="1"/>
</dbReference>
<reference evidence="9 10" key="1">
    <citation type="journal article" date="2014" name="Proc. Natl. Acad. Sci. U.S.A.">
        <title>Functional type 2 photosynthetic reaction centers found in the rare bacterial phylum Gemmatimonadetes.</title>
        <authorList>
            <person name="Zeng Y."/>
            <person name="Feng F."/>
            <person name="Medova H."/>
            <person name="Dean J."/>
            <person name="Koblizek M."/>
        </authorList>
    </citation>
    <scope>NUCLEOTIDE SEQUENCE [LARGE SCALE GENOMIC DNA]</scope>
    <source>
        <strain evidence="9 10">AP64</strain>
    </source>
</reference>
<organism evidence="9 10">
    <name type="scientific">Gemmatimonas phototrophica</name>
    <dbReference type="NCBI Taxonomy" id="1379270"/>
    <lineage>
        <taxon>Bacteria</taxon>
        <taxon>Pseudomonadati</taxon>
        <taxon>Gemmatimonadota</taxon>
        <taxon>Gemmatimonadia</taxon>
        <taxon>Gemmatimonadales</taxon>
        <taxon>Gemmatimonadaceae</taxon>
        <taxon>Gemmatimonas</taxon>
    </lineage>
</organism>
<dbReference type="RefSeq" id="WP_026848874.1">
    <property type="nucleotide sequence ID" value="NZ_CP011454.1"/>
</dbReference>